<evidence type="ECO:0000313" key="4">
    <source>
        <dbReference type="Proteomes" id="UP001529272"/>
    </source>
</evidence>
<name>A0A220YHU1_MYCIT</name>
<evidence type="ECO:0000313" key="3">
    <source>
        <dbReference type="Proteomes" id="UP000198286"/>
    </source>
</evidence>
<evidence type="ECO:0000313" key="1">
    <source>
        <dbReference type="EMBL" id="ASL17162.1"/>
    </source>
</evidence>
<dbReference type="Proteomes" id="UP000198286">
    <property type="component" value="Chromosome"/>
</dbReference>
<dbReference type="EMBL" id="JASZZX010000007">
    <property type="protein sequence ID" value="MDM3926506.1"/>
    <property type="molecule type" value="Genomic_DNA"/>
</dbReference>
<reference evidence="4" key="3">
    <citation type="submission" date="2023-06" db="EMBL/GenBank/DDBJ databases">
        <title>Itaconate inhibition of nontuberculous mycobacteria.</title>
        <authorList>
            <person name="Spilker T."/>
        </authorList>
    </citation>
    <scope>NUCLEOTIDE SEQUENCE [LARGE SCALE GENOMIC DNA]</scope>
    <source>
        <strain evidence="4">FLAC1071</strain>
    </source>
</reference>
<proteinExistence type="predicted"/>
<reference evidence="1 3" key="1">
    <citation type="journal article" date="2017" name="Lancet Infect. Dis.">
        <title>Global outbreak of severe Mycobacterium chimaera disease after cardiac surgery: a molecular epidemiological study.</title>
        <authorList>
            <person name="van Ingen J."/>
            <person name="Kohl T."/>
            <person name="Kranzer K."/>
            <person name="Hasse B."/>
            <person name="Keller P."/>
            <person name="Szafranska A."/>
            <person name="Hillemann D."/>
            <person name="Chand M."/>
            <person name="Schreiber P."/>
            <person name="Sommerstein R."/>
            <person name="Berger C."/>
            <person name="Genoni M."/>
            <person name="Ruegg C."/>
            <person name="Troillet N."/>
            <person name="Widmer A.F."/>
            <person name="Becker S.L."/>
            <person name="Herrmann M."/>
            <person name="Eckmanns T."/>
            <person name="Haller S."/>
            <person name="Hoeller C."/>
            <person name="Debast S.B."/>
            <person name="Wolfhagen M.J."/>
            <person name="Hopman J."/>
            <person name="Kluytmans J."/>
            <person name="Langelaar M."/>
            <person name="Notermans D.W."/>
            <person name="ten Oever J."/>
            <person name="van den Barselaar P."/>
            <person name="Vonk A.B.A."/>
            <person name="Vos M.C."/>
            <person name="Ahmed N."/>
            <person name="Brown T."/>
            <person name="Crook D."/>
            <person name="Lamagni T."/>
            <person name="Phin N."/>
            <person name="Smith E.G."/>
            <person name="Zambon M."/>
            <person name="Serr A."/>
            <person name="Goetting T."/>
            <person name="Ebner W."/>
            <person name="Thuermer A."/>
            <person name="Utpatel C."/>
            <person name="Sproer C."/>
            <person name="Bunk B."/>
            <person name="Nubel U."/>
            <person name="Bloemberg G."/>
            <person name="Bottger E."/>
            <person name="Niemann S."/>
            <person name="Wagner D."/>
            <person name="Sax H."/>
        </authorList>
    </citation>
    <scope>NUCLEOTIDE SEQUENCE [LARGE SCALE GENOMIC DNA]</scope>
    <source>
        <strain evidence="1 3">ZUERICH-2</strain>
    </source>
</reference>
<dbReference type="RefSeq" id="WP_008260118.1">
    <property type="nucleotide sequence ID" value="NZ_CAAHFK010000012.1"/>
</dbReference>
<reference evidence="2 4" key="2">
    <citation type="submission" date="2023-06" db="EMBL/GenBank/DDBJ databases">
        <title>Itaconate inhibition of nontuberculous mycobacteria.</title>
        <authorList>
            <person name="Breen P."/>
            <person name="Zimbric M."/>
            <person name="Caverly L."/>
        </authorList>
    </citation>
    <scope>NUCLEOTIDE SEQUENCE [LARGE SCALE GENOMIC DNA]</scope>
    <source>
        <strain evidence="2 4">FLAC1071</strain>
    </source>
</reference>
<evidence type="ECO:0000313" key="2">
    <source>
        <dbReference type="EMBL" id="MDM3926506.1"/>
    </source>
</evidence>
<dbReference type="STRING" id="222805.AN480_22120"/>
<dbReference type="KEGG" id="mchi:AN480_22120"/>
<reference evidence="2" key="4">
    <citation type="submission" date="2023-06" db="EMBL/GenBank/DDBJ databases">
        <authorList>
            <person name="Spilker T."/>
        </authorList>
    </citation>
    <scope>NUCLEOTIDE SEQUENCE</scope>
    <source>
        <strain evidence="2">FLAC1071</strain>
    </source>
</reference>
<organism evidence="1 3">
    <name type="scientific">Mycobacterium intracellulare subsp. chimaera</name>
    <dbReference type="NCBI Taxonomy" id="222805"/>
    <lineage>
        <taxon>Bacteria</taxon>
        <taxon>Bacillati</taxon>
        <taxon>Actinomycetota</taxon>
        <taxon>Actinomycetes</taxon>
        <taxon>Mycobacteriales</taxon>
        <taxon>Mycobacteriaceae</taxon>
        <taxon>Mycobacterium</taxon>
        <taxon>Mycobacterium avium complex (MAC)</taxon>
    </lineage>
</organism>
<protein>
    <submittedName>
        <fullName evidence="1 2">Carboxymuconolactone decarboxylase</fullName>
    </submittedName>
</protein>
<dbReference type="AlphaFoldDB" id="A0A220YHU1"/>
<sequence>MPRIAPVPMDRLSTASRRIVEAGVADGRYATPVPLQIFAYRSAQLAQVDMARTHLGADTLLGGRILELLRIRSAQLGECEPCSQSRKHESITEDDVACLLAPQHDSLTPQERLAVEFLDRLSGDHHSIDDEFYRRLGEHFTAAQIVELGFTCASTMGLHRFLHTLDVYGESIPVIDYSPDQVDAAHPQGQR</sequence>
<dbReference type="SUPFAM" id="SSF69118">
    <property type="entry name" value="AhpD-like"/>
    <property type="match status" value="1"/>
</dbReference>
<dbReference type="EMBL" id="CP015267">
    <property type="protein sequence ID" value="ASL17162.1"/>
    <property type="molecule type" value="Genomic_DNA"/>
</dbReference>
<dbReference type="InterPro" id="IPR029032">
    <property type="entry name" value="AhpD-like"/>
</dbReference>
<gene>
    <name evidence="1" type="ORF">MYCOZU2_04799</name>
    <name evidence="2" type="ORF">QRB35_10775</name>
</gene>
<accession>A0A220YHU1</accession>
<dbReference type="Gene3D" id="1.20.1290.10">
    <property type="entry name" value="AhpD-like"/>
    <property type="match status" value="1"/>
</dbReference>
<dbReference type="Proteomes" id="UP001529272">
    <property type="component" value="Unassembled WGS sequence"/>
</dbReference>
<keyword evidence="4" id="KW-1185">Reference proteome</keyword>